<comment type="caution">
    <text evidence="1">The sequence shown here is derived from an EMBL/GenBank/DDBJ whole genome shotgun (WGS) entry which is preliminary data.</text>
</comment>
<name>A0A7Y6RC19_9GAMM</name>
<dbReference type="InterPro" id="IPR013321">
    <property type="entry name" value="Arc_rbn_hlx_hlx"/>
</dbReference>
<protein>
    <recommendedName>
        <fullName evidence="3">Ribbon-helix-helix protein, CopG family</fullName>
    </recommendedName>
</protein>
<gene>
    <name evidence="1" type="ORF">HUO07_06210</name>
</gene>
<dbReference type="EMBL" id="JABWCV010000005">
    <property type="protein sequence ID" value="NVF13764.1"/>
    <property type="molecule type" value="Genomic_DNA"/>
</dbReference>
<dbReference type="AlphaFoldDB" id="A0A7Y6RC19"/>
<keyword evidence="2" id="KW-1185">Reference proteome</keyword>
<dbReference type="GO" id="GO:0006355">
    <property type="term" value="P:regulation of DNA-templated transcription"/>
    <property type="evidence" value="ECO:0007669"/>
    <property type="project" value="InterPro"/>
</dbReference>
<dbReference type="RefSeq" id="WP_176302835.1">
    <property type="nucleotide sequence ID" value="NZ_JABWCV010000005.1"/>
</dbReference>
<evidence type="ECO:0000313" key="1">
    <source>
        <dbReference type="EMBL" id="NVF13764.1"/>
    </source>
</evidence>
<evidence type="ECO:0000313" key="2">
    <source>
        <dbReference type="Proteomes" id="UP000589984"/>
    </source>
</evidence>
<evidence type="ECO:0008006" key="3">
    <source>
        <dbReference type="Google" id="ProtNLM"/>
    </source>
</evidence>
<proteinExistence type="predicted"/>
<organism evidence="1 2">
    <name type="scientific">Vreelandella maris</name>
    <dbReference type="NCBI Taxonomy" id="2729617"/>
    <lineage>
        <taxon>Bacteria</taxon>
        <taxon>Pseudomonadati</taxon>
        <taxon>Pseudomonadota</taxon>
        <taxon>Gammaproteobacteria</taxon>
        <taxon>Oceanospirillales</taxon>
        <taxon>Halomonadaceae</taxon>
        <taxon>Vreelandella</taxon>
    </lineage>
</organism>
<sequence length="58" mass="7099">MSKNPRLFTQPVRLIVSVEQETVKRIDDLMERHQHHQHRNRAEFVRQAIERELARCKH</sequence>
<reference evidence="1 2" key="1">
    <citation type="submission" date="2020-06" db="EMBL/GenBank/DDBJ databases">
        <title>Halomonas sp. QX-1 draft genome sequence.</title>
        <authorList>
            <person name="Qiu X."/>
        </authorList>
    </citation>
    <scope>NUCLEOTIDE SEQUENCE [LARGE SCALE GENOMIC DNA]</scope>
    <source>
        <strain evidence="1 2">QX-1</strain>
    </source>
</reference>
<dbReference type="Proteomes" id="UP000589984">
    <property type="component" value="Unassembled WGS sequence"/>
</dbReference>
<dbReference type="Gene3D" id="1.10.1220.10">
    <property type="entry name" value="Met repressor-like"/>
    <property type="match status" value="1"/>
</dbReference>
<accession>A0A7Y6RC19</accession>